<dbReference type="InterPro" id="IPR010920">
    <property type="entry name" value="LSM_dom_sf"/>
</dbReference>
<feature type="coiled-coil region" evidence="7">
    <location>
        <begin position="287"/>
        <end position="344"/>
    </location>
</feature>
<keyword evidence="2" id="KW-1003">Cell membrane</keyword>
<protein>
    <recommendedName>
        <fullName evidence="6">Small-conductance mechanosensitive channel</fullName>
    </recommendedName>
</protein>
<dbReference type="InterPro" id="IPR023408">
    <property type="entry name" value="MscS_beta-dom_sf"/>
</dbReference>
<keyword evidence="6" id="KW-0813">Transport</keyword>
<dbReference type="PANTHER" id="PTHR30221">
    <property type="entry name" value="SMALL-CONDUCTANCE MECHANOSENSITIVE CHANNEL"/>
    <property type="match status" value="1"/>
</dbReference>
<evidence type="ECO:0000256" key="5">
    <source>
        <dbReference type="ARBA" id="ARBA00023136"/>
    </source>
</evidence>
<dbReference type="Pfam" id="PF00924">
    <property type="entry name" value="MS_channel_2nd"/>
    <property type="match status" value="1"/>
</dbReference>
<feature type="transmembrane region" description="Helical" evidence="6">
    <location>
        <begin position="46"/>
        <end position="65"/>
    </location>
</feature>
<dbReference type="SUPFAM" id="SSF50182">
    <property type="entry name" value="Sm-like ribonucleoproteins"/>
    <property type="match status" value="1"/>
</dbReference>
<keyword evidence="4 6" id="KW-1133">Transmembrane helix</keyword>
<dbReference type="SUPFAM" id="SSF82689">
    <property type="entry name" value="Mechanosensitive channel protein MscS (YggB), C-terminal domain"/>
    <property type="match status" value="1"/>
</dbReference>
<evidence type="ECO:0000256" key="7">
    <source>
        <dbReference type="SAM" id="Coils"/>
    </source>
</evidence>
<keyword evidence="10" id="KW-1185">Reference proteome</keyword>
<comment type="subcellular location">
    <subcellularLocation>
        <location evidence="6">Cell inner membrane</location>
        <topology evidence="6">Multi-pass membrane protein</topology>
    </subcellularLocation>
    <subcellularLocation>
        <location evidence="1">Cell membrane</location>
        <topology evidence="1">Multi-pass membrane protein</topology>
    </subcellularLocation>
</comment>
<feature type="transmembrane region" description="Helical" evidence="6">
    <location>
        <begin position="12"/>
        <end position="34"/>
    </location>
</feature>
<comment type="similarity">
    <text evidence="6">Belongs to the MscS (TC 1.A.23) family.</text>
</comment>
<dbReference type="EMBL" id="JAJEWP010000001">
    <property type="protein sequence ID" value="MCC2615897.1"/>
    <property type="molecule type" value="Genomic_DNA"/>
</dbReference>
<keyword evidence="7" id="KW-0175">Coiled coil</keyword>
<dbReference type="InterPro" id="IPR011066">
    <property type="entry name" value="MscS_channel_C_sf"/>
</dbReference>
<evidence type="ECO:0000256" key="6">
    <source>
        <dbReference type="RuleBase" id="RU369025"/>
    </source>
</evidence>
<evidence type="ECO:0000256" key="2">
    <source>
        <dbReference type="ARBA" id="ARBA00022475"/>
    </source>
</evidence>
<evidence type="ECO:0000256" key="3">
    <source>
        <dbReference type="ARBA" id="ARBA00022692"/>
    </source>
</evidence>
<proteinExistence type="inferred from homology"/>
<keyword evidence="6" id="KW-0407">Ion channel</keyword>
<dbReference type="InterPro" id="IPR045275">
    <property type="entry name" value="MscS_archaea/bacteria_type"/>
</dbReference>
<evidence type="ECO:0000313" key="10">
    <source>
        <dbReference type="Proteomes" id="UP001520878"/>
    </source>
</evidence>
<evidence type="ECO:0000256" key="1">
    <source>
        <dbReference type="ARBA" id="ARBA00004651"/>
    </source>
</evidence>
<organism evidence="9 10">
    <name type="scientific">Fluctibacter halophilus</name>
    <dbReference type="NCBI Taxonomy" id="226011"/>
    <lineage>
        <taxon>Bacteria</taxon>
        <taxon>Pseudomonadati</taxon>
        <taxon>Pseudomonadota</taxon>
        <taxon>Gammaproteobacteria</taxon>
        <taxon>Alteromonadales</taxon>
        <taxon>Alteromonadaceae</taxon>
        <taxon>Fluctibacter</taxon>
    </lineage>
</organism>
<evidence type="ECO:0000256" key="4">
    <source>
        <dbReference type="ARBA" id="ARBA00022989"/>
    </source>
</evidence>
<comment type="function">
    <text evidence="6">Mechanosensitive channel that participates in the regulation of osmotic pressure changes within the cell, opening in response to stretch forces in the membrane lipid bilayer, without the need for other proteins. Contributes to normal resistance to hypoosmotic shock. Forms an ion channel of 1.0 nanosiemens conductance with a slight preference for anions.</text>
</comment>
<evidence type="ECO:0000313" key="9">
    <source>
        <dbReference type="EMBL" id="MCC2615897.1"/>
    </source>
</evidence>
<comment type="subunit">
    <text evidence="6">Homoheptamer.</text>
</comment>
<keyword evidence="3 6" id="KW-0812">Transmembrane</keyword>
<dbReference type="Gene3D" id="2.30.30.60">
    <property type="match status" value="1"/>
</dbReference>
<keyword evidence="5 6" id="KW-0472">Membrane</keyword>
<gene>
    <name evidence="9" type="ORF">LJ739_06560</name>
</gene>
<reference evidence="9 10" key="1">
    <citation type="submission" date="2021-10" db="EMBL/GenBank/DDBJ databases">
        <title>Draft genome of Aestuariibacter halophilus JC2043.</title>
        <authorList>
            <person name="Emsley S.A."/>
            <person name="Pfannmuller K.M."/>
            <person name="Ushijima B."/>
            <person name="Saw J.H."/>
            <person name="Videau P."/>
        </authorList>
    </citation>
    <scope>NUCLEOTIDE SEQUENCE [LARGE SCALE GENOMIC DNA]</scope>
    <source>
        <strain evidence="9 10">JC2043</strain>
    </source>
</reference>
<evidence type="ECO:0000259" key="8">
    <source>
        <dbReference type="Pfam" id="PF00924"/>
    </source>
</evidence>
<comment type="caution">
    <text evidence="6">Lacks conserved residue(s) required for the propagation of feature annotation.</text>
</comment>
<dbReference type="Proteomes" id="UP001520878">
    <property type="component" value="Unassembled WGS sequence"/>
</dbReference>
<dbReference type="RefSeq" id="WP_229158277.1">
    <property type="nucleotide sequence ID" value="NZ_JAJEWP010000001.1"/>
</dbReference>
<feature type="domain" description="Mechanosensitive ion channel MscS" evidence="8">
    <location>
        <begin position="91"/>
        <end position="153"/>
    </location>
</feature>
<dbReference type="PANTHER" id="PTHR30221:SF18">
    <property type="entry name" value="SLL0590 PROTEIN"/>
    <property type="match status" value="1"/>
</dbReference>
<name>A0ABS8G5N3_9ALTE</name>
<feature type="transmembrane region" description="Helical" evidence="6">
    <location>
        <begin position="77"/>
        <end position="102"/>
    </location>
</feature>
<keyword evidence="6" id="KW-0997">Cell inner membrane</keyword>
<keyword evidence="6" id="KW-0406">Ion transport</keyword>
<accession>A0ABS8G5N3</accession>
<comment type="caution">
    <text evidence="9">The sequence shown here is derived from an EMBL/GenBank/DDBJ whole genome shotgun (WGS) entry which is preliminary data.</text>
</comment>
<sequence length="351" mass="38422">MLTALETYLPLIIGVVCIVTVLGLAHWLLIARFPDMGNEQKFPRQLSMLVLTLCAVVALLFLLPIQDSSRNQLIGLLGILISGMLAFSSTTVLSNLMAGLLLRFTKPFQVGDYVRIGEYAGRISERGLFDVEIQTESRELIAVPNTVCISQPVTTVRRSGTIISATLSLGYDVDRRQIETCLMGAATATGLQEPFVHILALNDFSVTYRVAGLLEDAKQLISTRSSLYGQVLDSLHGAGIEIVSPGFMNQRPLTPEQKILPPSQAGKKQETVAPTAETLAFDKAEQAEAQEREKAELTETLQQLQSDVKTASDGEQKQRLQHRVDALKARLEHLNQSIEDSDAAHKTVTTP</sequence>
<dbReference type="InterPro" id="IPR006685">
    <property type="entry name" value="MscS_channel_2nd"/>
</dbReference>